<organism evidence="3 4">
    <name type="scientific">Ancylostoma caninum</name>
    <name type="common">Dog hookworm</name>
    <dbReference type="NCBI Taxonomy" id="29170"/>
    <lineage>
        <taxon>Eukaryota</taxon>
        <taxon>Metazoa</taxon>
        <taxon>Ecdysozoa</taxon>
        <taxon>Nematoda</taxon>
        <taxon>Chromadorea</taxon>
        <taxon>Rhabditida</taxon>
        <taxon>Rhabditina</taxon>
        <taxon>Rhabditomorpha</taxon>
        <taxon>Strongyloidea</taxon>
        <taxon>Ancylostomatidae</taxon>
        <taxon>Ancylostomatinae</taxon>
        <taxon>Ancylostoma</taxon>
    </lineage>
</organism>
<dbReference type="Pfam" id="PF00589">
    <property type="entry name" value="Phage_integrase"/>
    <property type="match status" value="1"/>
</dbReference>
<evidence type="ECO:0000256" key="1">
    <source>
        <dbReference type="ARBA" id="ARBA00023172"/>
    </source>
</evidence>
<name>A0A368EXU1_ANCCA</name>
<keyword evidence="4" id="KW-1185">Reference proteome</keyword>
<dbReference type="Proteomes" id="UP000252519">
    <property type="component" value="Unassembled WGS sequence"/>
</dbReference>
<evidence type="ECO:0000313" key="3">
    <source>
        <dbReference type="EMBL" id="RCN24604.1"/>
    </source>
</evidence>
<protein>
    <submittedName>
        <fullName evidence="3">Site-specific recombinase, phage integrase family</fullName>
    </submittedName>
</protein>
<comment type="caution">
    <text evidence="3">The sequence shown here is derived from an EMBL/GenBank/DDBJ whole genome shotgun (WGS) entry which is preliminary data.</text>
</comment>
<dbReference type="AlphaFoldDB" id="A0A368EXU1"/>
<dbReference type="PROSITE" id="PS51898">
    <property type="entry name" value="TYR_RECOMBINASE"/>
    <property type="match status" value="1"/>
</dbReference>
<dbReference type="OrthoDB" id="5870942at2759"/>
<feature type="domain" description="Tyr recombinase" evidence="2">
    <location>
        <begin position="115"/>
        <end position="298"/>
    </location>
</feature>
<dbReference type="InterPro" id="IPR011010">
    <property type="entry name" value="DNA_brk_join_enz"/>
</dbReference>
<dbReference type="InterPro" id="IPR052925">
    <property type="entry name" value="Phage_Integrase-like_Recomb"/>
</dbReference>
<evidence type="ECO:0000259" key="2">
    <source>
        <dbReference type="PROSITE" id="PS51898"/>
    </source>
</evidence>
<dbReference type="EMBL" id="JOJR01018371">
    <property type="protein sequence ID" value="RCN24604.1"/>
    <property type="molecule type" value="Genomic_DNA"/>
</dbReference>
<keyword evidence="1" id="KW-0233">DNA recombination</keyword>
<gene>
    <name evidence="3" type="ORF">ANCCAN_29698</name>
</gene>
<sequence>MAGETALVAAEAGLLEVSRIINECLDTAVAPGTLEIYRRVRRDFLAFANKFRVPFTAIHKLRNVFLAHLINEGRTRTLGYHLAALSHFFGPLPSEDEDIQRALLRTGNRSGPAVRHRSKAVQEDVDKIVDWALQTNTAAAIKGAGMIMIAFLGFLRVSELVQLRFANVSHKGGDLWWLTIRRSKTDQEGKGSVVAFKMGNMEENLWRALHRLRSPFSPEDYLFSCRSGKPPSRDYASRLIKKTCMEAGLGSRNLTPHSFRGGAATTAIRRGVDPANVMRVGRWKSVKSFQSYIDPTPL</sequence>
<proteinExistence type="predicted"/>
<evidence type="ECO:0000313" key="4">
    <source>
        <dbReference type="Proteomes" id="UP000252519"/>
    </source>
</evidence>
<dbReference type="PANTHER" id="PTHR34605:SF3">
    <property type="entry name" value="P CELL-TYPE AGGLUTINATION PROTEIN MAP4-LIKE-RELATED"/>
    <property type="match status" value="1"/>
</dbReference>
<dbReference type="InterPro" id="IPR013762">
    <property type="entry name" value="Integrase-like_cat_sf"/>
</dbReference>
<dbReference type="PANTHER" id="PTHR34605">
    <property type="entry name" value="PHAGE_INTEGRASE DOMAIN-CONTAINING PROTEIN"/>
    <property type="match status" value="1"/>
</dbReference>
<dbReference type="STRING" id="29170.A0A368EXU1"/>
<dbReference type="Gene3D" id="1.10.443.10">
    <property type="entry name" value="Intergrase catalytic core"/>
    <property type="match status" value="1"/>
</dbReference>
<dbReference type="GO" id="GO:0015074">
    <property type="term" value="P:DNA integration"/>
    <property type="evidence" value="ECO:0007669"/>
    <property type="project" value="InterPro"/>
</dbReference>
<dbReference type="GO" id="GO:0003677">
    <property type="term" value="F:DNA binding"/>
    <property type="evidence" value="ECO:0007669"/>
    <property type="project" value="InterPro"/>
</dbReference>
<dbReference type="GO" id="GO:0006310">
    <property type="term" value="P:DNA recombination"/>
    <property type="evidence" value="ECO:0007669"/>
    <property type="project" value="UniProtKB-KW"/>
</dbReference>
<reference evidence="3 4" key="1">
    <citation type="submission" date="2014-10" db="EMBL/GenBank/DDBJ databases">
        <title>Draft genome of the hookworm Ancylostoma caninum.</title>
        <authorList>
            <person name="Mitreva M."/>
        </authorList>
    </citation>
    <scope>NUCLEOTIDE SEQUENCE [LARGE SCALE GENOMIC DNA]</scope>
    <source>
        <strain evidence="3 4">Baltimore</strain>
    </source>
</reference>
<accession>A0A368EXU1</accession>
<dbReference type="SUPFAM" id="SSF56349">
    <property type="entry name" value="DNA breaking-rejoining enzymes"/>
    <property type="match status" value="1"/>
</dbReference>
<dbReference type="InterPro" id="IPR002104">
    <property type="entry name" value="Integrase_catalytic"/>
</dbReference>